<dbReference type="EMBL" id="HE999757">
    <property type="protein sequence ID" value="CCO10562.1"/>
    <property type="molecule type" value="Genomic_DNA"/>
</dbReference>
<dbReference type="STRING" id="1234679.BN424_1083"/>
<dbReference type="RefSeq" id="WP_015075897.1">
    <property type="nucleotide sequence ID" value="NC_019425.2"/>
</dbReference>
<accession>K8E2Y7</accession>
<dbReference type="OrthoDB" id="1150409at2"/>
<dbReference type="HOGENOM" id="CLU_053304_2_0_9"/>
<dbReference type="GO" id="GO:0003677">
    <property type="term" value="F:DNA binding"/>
    <property type="evidence" value="ECO:0007669"/>
    <property type="project" value="InterPro"/>
</dbReference>
<dbReference type="InterPro" id="IPR053163">
    <property type="entry name" value="HTH-type_regulator_Rgg"/>
</dbReference>
<sequence length="297" mass="34667">MTTSLGELIKFNRTAKGLTQSNLAEGICTQATISNLESKSSLPTISILLQISDKLNIEFDDIYEYTLENTNDYNRIFRQVRELCGKRKHEEAYNLIEKEIKFDMLETIYDIKQYYYYMGITSLVGFNRISDGIYYFNQALAAESQNSIDFLDVLSLNGIGIAYFRDNENDKASTYFEQSIEQLDELSSLIDTMKDSLEISKIYYNTALFYSKIGKHNKAVNLCSLGIQLLKNENLTYYLEYLLYEKAFNLMKLNKLKESEKYYLYALVIADLNDNQQAIEGIKKDMKEYDIQEYKYR</sequence>
<dbReference type="SUPFAM" id="SSF47413">
    <property type="entry name" value="lambda repressor-like DNA-binding domains"/>
    <property type="match status" value="1"/>
</dbReference>
<name>K8E2Y7_CARML</name>
<dbReference type="PROSITE" id="PS50943">
    <property type="entry name" value="HTH_CROC1"/>
    <property type="match status" value="1"/>
</dbReference>
<protein>
    <submittedName>
        <fullName evidence="2">Helix-turn-helix family protein</fullName>
    </submittedName>
</protein>
<keyword evidence="3" id="KW-1185">Reference proteome</keyword>
<evidence type="ECO:0000259" key="1">
    <source>
        <dbReference type="PROSITE" id="PS50943"/>
    </source>
</evidence>
<dbReference type="InterPro" id="IPR001387">
    <property type="entry name" value="Cro/C1-type_HTH"/>
</dbReference>
<dbReference type="AlphaFoldDB" id="K8E2Y7"/>
<dbReference type="eggNOG" id="COG0457">
    <property type="taxonomic scope" value="Bacteria"/>
</dbReference>
<organism evidence="2 3">
    <name type="scientific">Carnobacterium maltaromaticum LMA28</name>
    <dbReference type="NCBI Taxonomy" id="1234679"/>
    <lineage>
        <taxon>Bacteria</taxon>
        <taxon>Bacillati</taxon>
        <taxon>Bacillota</taxon>
        <taxon>Bacilli</taxon>
        <taxon>Lactobacillales</taxon>
        <taxon>Carnobacteriaceae</taxon>
        <taxon>Carnobacterium</taxon>
    </lineage>
</organism>
<dbReference type="PANTHER" id="PTHR37038:SF14">
    <property type="entry name" value="TRANSCRIPTIONAL ACTIVATOR"/>
    <property type="match status" value="1"/>
</dbReference>
<dbReference type="Pfam" id="PF01381">
    <property type="entry name" value="HTH_3"/>
    <property type="match status" value="1"/>
</dbReference>
<dbReference type="SUPFAM" id="SSF48452">
    <property type="entry name" value="TPR-like"/>
    <property type="match status" value="2"/>
</dbReference>
<dbReference type="eggNOG" id="COG1396">
    <property type="taxonomic scope" value="Bacteria"/>
</dbReference>
<dbReference type="CDD" id="cd00093">
    <property type="entry name" value="HTH_XRE"/>
    <property type="match status" value="1"/>
</dbReference>
<dbReference type="SMART" id="SM00028">
    <property type="entry name" value="TPR"/>
    <property type="match status" value="3"/>
</dbReference>
<evidence type="ECO:0000313" key="3">
    <source>
        <dbReference type="Proteomes" id="UP000000212"/>
    </source>
</evidence>
<dbReference type="InterPro" id="IPR011990">
    <property type="entry name" value="TPR-like_helical_dom_sf"/>
</dbReference>
<dbReference type="PANTHER" id="PTHR37038">
    <property type="entry name" value="TRANSCRIPTIONAL REGULATOR-RELATED"/>
    <property type="match status" value="1"/>
</dbReference>
<dbReference type="SMART" id="SM00530">
    <property type="entry name" value="HTH_XRE"/>
    <property type="match status" value="1"/>
</dbReference>
<evidence type="ECO:0000313" key="2">
    <source>
        <dbReference type="EMBL" id="CCO10562.1"/>
    </source>
</evidence>
<gene>
    <name evidence="2" type="ORF">BN424_1083</name>
</gene>
<dbReference type="KEGG" id="cml:BN424_1083"/>
<dbReference type="InterPro" id="IPR010982">
    <property type="entry name" value="Lambda_DNA-bd_dom_sf"/>
</dbReference>
<dbReference type="PATRIC" id="fig|1234679.3.peg.1036"/>
<dbReference type="Proteomes" id="UP000000212">
    <property type="component" value="Chromosome"/>
</dbReference>
<proteinExistence type="predicted"/>
<feature type="domain" description="HTH cro/C1-type" evidence="1">
    <location>
        <begin position="9"/>
        <end position="62"/>
    </location>
</feature>
<reference evidence="3" key="1">
    <citation type="journal article" date="2013" name="Genome Announc.">
        <title>Complete Chromosome Sequence of Carnobacterium maltaromaticum LMA 28.</title>
        <authorList>
            <person name="Cailliez-Grimal C."/>
            <person name="Chaillou S."/>
            <person name="Anba-Mondoloni J."/>
            <person name="Loux V."/>
            <person name="Afzal M.I."/>
            <person name="Rahman A."/>
            <person name="Kergourlay G."/>
            <person name="Champomier-Verges M.C."/>
            <person name="Zagorec M."/>
            <person name="Dalgaard P."/>
            <person name="Leisner J.J."/>
            <person name="Prevost H."/>
            <person name="Revol-Junelles A.M."/>
            <person name="Borges F."/>
        </authorList>
    </citation>
    <scope>NUCLEOTIDE SEQUENCE</scope>
    <source>
        <strain evidence="3">LMA28</strain>
    </source>
</reference>
<dbReference type="InterPro" id="IPR019734">
    <property type="entry name" value="TPR_rpt"/>
</dbReference>
<dbReference type="Gene3D" id="1.25.40.10">
    <property type="entry name" value="Tetratricopeptide repeat domain"/>
    <property type="match status" value="1"/>
</dbReference>